<feature type="domain" description="Xaa-Pro dipeptidyl-peptidase C-terminal" evidence="2">
    <location>
        <begin position="387"/>
        <end position="661"/>
    </location>
</feature>
<dbReference type="SUPFAM" id="SSF53474">
    <property type="entry name" value="alpha/beta-Hydrolases"/>
    <property type="match status" value="1"/>
</dbReference>
<dbReference type="STRING" id="1166018.FAES_4870"/>
<gene>
    <name evidence="3" type="ORF">FAES_4870</name>
</gene>
<dbReference type="InterPro" id="IPR013736">
    <property type="entry name" value="Xaa-Pro_dipept_C"/>
</dbReference>
<dbReference type="KEGG" id="fae:FAES_4870"/>
<dbReference type="EMBL" id="HE796683">
    <property type="protein sequence ID" value="CCH02869.1"/>
    <property type="molecule type" value="Genomic_DNA"/>
</dbReference>
<keyword evidence="4" id="KW-1185">Reference proteome</keyword>
<proteinExistence type="predicted"/>
<dbReference type="AlphaFoldDB" id="I0KFG6"/>
<keyword evidence="1" id="KW-0378">Hydrolase</keyword>
<dbReference type="InterPro" id="IPR008979">
    <property type="entry name" value="Galactose-bd-like_sf"/>
</dbReference>
<dbReference type="GO" id="GO:0008239">
    <property type="term" value="F:dipeptidyl-peptidase activity"/>
    <property type="evidence" value="ECO:0007669"/>
    <property type="project" value="InterPro"/>
</dbReference>
<evidence type="ECO:0000313" key="4">
    <source>
        <dbReference type="Proteomes" id="UP000011058"/>
    </source>
</evidence>
<dbReference type="NCBIfam" id="TIGR00976">
    <property type="entry name" value="CocE_NonD"/>
    <property type="match status" value="1"/>
</dbReference>
<dbReference type="PATRIC" id="fig|1166018.3.peg.1840"/>
<dbReference type="Gene3D" id="2.60.120.260">
    <property type="entry name" value="Galactose-binding domain-like"/>
    <property type="match status" value="1"/>
</dbReference>
<dbReference type="InterPro" id="IPR029058">
    <property type="entry name" value="AB_hydrolase_fold"/>
</dbReference>
<dbReference type="Gene3D" id="1.10.3020.10">
    <property type="entry name" value="alpha-amino acid ester hydrolase ( Helical cap domain)"/>
    <property type="match status" value="1"/>
</dbReference>
<dbReference type="InterPro" id="IPR000383">
    <property type="entry name" value="Xaa-Pro-like_dom"/>
</dbReference>
<dbReference type="Proteomes" id="UP000011058">
    <property type="component" value="Chromosome"/>
</dbReference>
<dbReference type="SUPFAM" id="SSF49785">
    <property type="entry name" value="Galactose-binding domain-like"/>
    <property type="match status" value="1"/>
</dbReference>
<dbReference type="InterPro" id="IPR005674">
    <property type="entry name" value="CocE/Ser_esterase"/>
</dbReference>
<dbReference type="eggNOG" id="COG2936">
    <property type="taxonomic scope" value="Bacteria"/>
</dbReference>
<organism evidence="3 4">
    <name type="scientific">Fibrella aestuarina BUZ 2</name>
    <dbReference type="NCBI Taxonomy" id="1166018"/>
    <lineage>
        <taxon>Bacteria</taxon>
        <taxon>Pseudomonadati</taxon>
        <taxon>Bacteroidota</taxon>
        <taxon>Cytophagia</taxon>
        <taxon>Cytophagales</taxon>
        <taxon>Spirosomataceae</taxon>
        <taxon>Fibrella</taxon>
    </lineage>
</organism>
<evidence type="ECO:0000259" key="2">
    <source>
        <dbReference type="SMART" id="SM00939"/>
    </source>
</evidence>
<sequence>MGPAPDWPLHPPTSSPMTRHLQIGKQSRLNAVFTVLLSLLWLRATPADTPPVREQYQKFEYNVPMRDGVKLYTAVYVPRDASAQRTYPLLMQRTCFGSAPYGPDQYREDLGPSPTLQVDGYIFVYQDVRGRWASEGRWTNMTPFVTSTKPLPNGQPPVDESTDTYDTIDWLLRHLKHHNGRVGLWGASYAGFYAMAGAVNAHPALKATSPQAPIADFFREDMHHNGAFTQLALLAYPLFGESPPRPTTKPWFADALIETGTQTEFGWHKKLGPLTNAQRYLARNTFWQQTVAHPNYDAFWQRRNLLPHLHQIRPAVLVVGGWFDAENLYGPLSIYKTLARHSPQARPMLVMGPFGHRGWSQETGHTLHNDLYFGDSLATYYQRTLEAPFFHHYLKGAGDGQTGLPKICLYDTGLKRWQAFDQWTLATSRRLRWHLDPSGRLTTAFPGSTSDSASDSVRFREYVSDPANPVPYSEASLTAEPDFSALFSYMSADQRFASARPDVLTFQTDTLSDNLTVGGEITVRLQVSSTGTDADWVVKLIDVYPPNEPNHPYLPNPQTQLANYQQLVRADVQRSRFRRSFEKPEPLTPNRVTDVTFRLPDVLHTFKKGHRVMIQVQSSWFPLIDRNPQTFVNSIYKAKPTDFRSARHRVYGRSAIEVTLLP</sequence>
<protein>
    <submittedName>
        <fullName evidence="3">X-Pro dipeptidyl-peptidase domain protein</fullName>
    </submittedName>
</protein>
<name>I0KFG6_9BACT</name>
<evidence type="ECO:0000256" key="1">
    <source>
        <dbReference type="ARBA" id="ARBA00022801"/>
    </source>
</evidence>
<dbReference type="Gene3D" id="3.40.50.1820">
    <property type="entry name" value="alpha/beta hydrolase"/>
    <property type="match status" value="1"/>
</dbReference>
<dbReference type="SMART" id="SM00939">
    <property type="entry name" value="PepX_C"/>
    <property type="match status" value="1"/>
</dbReference>
<dbReference type="Pfam" id="PF02129">
    <property type="entry name" value="Peptidase_S15"/>
    <property type="match status" value="1"/>
</dbReference>
<dbReference type="HOGENOM" id="CLU_015590_5_0_10"/>
<dbReference type="Pfam" id="PF08530">
    <property type="entry name" value="PepX_C"/>
    <property type="match status" value="1"/>
</dbReference>
<evidence type="ECO:0000313" key="3">
    <source>
        <dbReference type="EMBL" id="CCH02869.1"/>
    </source>
</evidence>
<reference evidence="3 4" key="1">
    <citation type="journal article" date="2012" name="J. Bacteriol.">
        <title>Genome Sequence of Fibrella aestuarina BUZ 2T, a Filamentous Marine Bacterium.</title>
        <authorList>
            <person name="Filippini M."/>
            <person name="Qi W."/>
            <person name="Blom J."/>
            <person name="Goesmann A."/>
            <person name="Smits T.H."/>
            <person name="Bagheri H.C."/>
        </authorList>
    </citation>
    <scope>NUCLEOTIDE SEQUENCE [LARGE SCALE GENOMIC DNA]</scope>
    <source>
        <strain evidence="4">BUZ 2T</strain>
    </source>
</reference>
<accession>I0KFG6</accession>